<dbReference type="Proteomes" id="UP000000862">
    <property type="component" value="Segment"/>
</dbReference>
<evidence type="ECO:0000313" key="2">
    <source>
        <dbReference type="Proteomes" id="UP000000862"/>
    </source>
</evidence>
<reference evidence="1 2" key="4">
    <citation type="journal article" date="1996" name="Virology">
        <title>Analysis of 76 kb of the chlorella virus PBCV-1 330-kb genome: map positions 182 to 258.</title>
        <authorList>
            <person name="Kutish G.F."/>
            <person name="Li Y."/>
            <person name="Lu Z."/>
            <person name="Furuta M."/>
            <person name="Rock D.L."/>
            <person name="Van Etten J.L."/>
        </authorList>
    </citation>
    <scope>NUCLEOTIDE SEQUENCE [LARGE SCALE GENOMIC DNA]</scope>
</reference>
<reference evidence="1 2" key="3">
    <citation type="journal article" date="1996" name="Virology">
        <title>Analysis of 94 kb of the chlorella virus PBCV-1 330-kb genome: map positions 88 to 182.</title>
        <authorList>
            <person name="Lu Z."/>
            <person name="Li Y."/>
            <person name="Que Q."/>
            <person name="Kutish G.F."/>
            <person name="Rock D.L."/>
            <person name="Van Etten J.L."/>
        </authorList>
    </citation>
    <scope>NUCLEOTIDE SEQUENCE [LARGE SCALE GENOMIC DNA]</scope>
</reference>
<reference evidence="1 2" key="1">
    <citation type="journal article" date="1995" name="Virology">
        <title>Analysis of 45 kb of DNA located at the left end of the chlorella virus PBCV-1 genome.</title>
        <authorList>
            <person name="Lu Z."/>
            <person name="Li Y."/>
            <person name="Zhang Y."/>
            <person name="Kutish G.F."/>
            <person name="Rock D.L."/>
            <person name="Van Etten J.L."/>
        </authorList>
    </citation>
    <scope>NUCLEOTIDE SEQUENCE [LARGE SCALE GENOMIC DNA]</scope>
</reference>
<organismHost>
    <name type="scientific">Chlorella</name>
    <dbReference type="NCBI Taxonomy" id="3071"/>
</organismHost>
<sequence>MNDLSSICVRTRLPLRDDSKPRSNWFDAGMLYTSPSPLPRYGEVPQSSVLTSLKPPSDFLHALVVFWTTTSPYIAAASPDRPIWTSPQIAWFFAWVGCVSVITCLYG</sequence>
<reference evidence="1 2" key="5">
    <citation type="journal article" date="1997" name="Virology">
        <title>Analysis of 74 kb of DNA located at the right end of the 330-kb chlorella virus PBCV-1 genome.</title>
        <authorList>
            <person name="Li Y."/>
            <person name="Lu Z."/>
            <person name="Sun L."/>
            <person name="Ropp S."/>
            <person name="Kutish G.F."/>
            <person name="Rock D.L."/>
            <person name="Van Etten J.L."/>
        </authorList>
    </citation>
    <scope>NUCLEOTIDE SEQUENCE [LARGE SCALE GENOMIC DNA]</scope>
</reference>
<reference evidence="1 2" key="7">
    <citation type="journal article" date="2000" name="Virology">
        <title>Characterization of a beta-1,3-glucanase encoded by chlorella virus PBCV-1.</title>
        <authorList>
            <person name="Sun L."/>
            <person name="Gurnon J.R."/>
            <person name="Adams B.J."/>
            <person name="Graves M.V."/>
            <person name="Van Etten J.L."/>
        </authorList>
    </citation>
    <scope>NUCLEOTIDE SEQUENCE [LARGE SCALE GENOMIC DNA]</scope>
</reference>
<name>Q98574_PBCV1</name>
<accession>Q98574</accession>
<dbReference type="GeneID" id="918415"/>
<organism evidence="1 2">
    <name type="scientific">Paramecium bursaria Chlorella virus 1</name>
    <name type="common">PBCV-1</name>
    <dbReference type="NCBI Taxonomy" id="10506"/>
    <lineage>
        <taxon>Viruses</taxon>
        <taxon>Varidnaviria</taxon>
        <taxon>Bamfordvirae</taxon>
        <taxon>Nucleocytoviricota</taxon>
        <taxon>Megaviricetes</taxon>
        <taxon>Algavirales</taxon>
        <taxon>Phycodnaviridae</taxon>
        <taxon>Chlorovirus</taxon>
        <taxon>Chlorovirus vanettense</taxon>
    </lineage>
</organism>
<gene>
    <name evidence="1" type="primary">a524L</name>
</gene>
<dbReference type="KEGG" id="vg:918415"/>
<proteinExistence type="predicted"/>
<evidence type="ECO:0000313" key="1">
    <source>
        <dbReference type="EMBL" id="AAC96891.1"/>
    </source>
</evidence>
<dbReference type="EMBL" id="JF411744">
    <property type="protein sequence ID" value="AAC96891.1"/>
    <property type="molecule type" value="Genomic_DNA"/>
</dbReference>
<reference evidence="1 2" key="8">
    <citation type="journal article" date="2010" name="J. Virol.">
        <title>Microarray analysis of Paramecium bursaria chlorella virus 1 transcription.</title>
        <authorList>
            <person name="Yanai-Balser G.M."/>
            <person name="Duncan G.A."/>
            <person name="Eudy J.D."/>
            <person name="Wang D."/>
            <person name="Li X."/>
            <person name="Agarkova I.V."/>
            <person name="Dunigan D.D."/>
            <person name="Van Etten J.L."/>
        </authorList>
    </citation>
    <scope>NUCLEOTIDE SEQUENCE [LARGE SCALE GENOMIC DNA]</scope>
</reference>
<reference evidence="1 2" key="2">
    <citation type="journal article" date="1995" name="Virology">
        <title>Analysis of 43 kb of the Chlorella virus PBCV-1 330-kb genome: map positions 45 to 88.</title>
        <authorList>
            <person name="Li Y."/>
            <person name="Lu Z."/>
            <person name="Burbank D.E."/>
            <person name="Kutish G.F."/>
            <person name="Rock D.L."/>
            <person name="Van Etten J.L."/>
        </authorList>
    </citation>
    <scope>NUCLEOTIDE SEQUENCE [LARGE SCALE GENOMIC DNA]</scope>
</reference>
<protein>
    <submittedName>
        <fullName evidence="1">Uncharacterized protein</fullName>
    </submittedName>
</protein>
<keyword evidence="2" id="KW-1185">Reference proteome</keyword>
<reference evidence="1 2" key="6">
    <citation type="journal article" date="1999" name="Virology">
        <title>Chlorella virus PBCV-1 encodes a functional homospermidine synthase.</title>
        <authorList>
            <person name="Kaiser A."/>
            <person name="Vollmert M."/>
            <person name="Tholl D."/>
            <person name="Graves M.V."/>
            <person name="Gurnon J.R."/>
            <person name="Xing W."/>
            <person name="Lisec A.D."/>
            <person name="Nickerson K.W."/>
            <person name="Van Etten J.L."/>
        </authorList>
    </citation>
    <scope>NUCLEOTIDE SEQUENCE [LARGE SCALE GENOMIC DNA]</scope>
</reference>
<dbReference type="RefSeq" id="NP_048880.1">
    <property type="nucleotide sequence ID" value="NC_000852.5"/>
</dbReference>
<dbReference type="PIR" id="T18026">
    <property type="entry name" value="T18026"/>
</dbReference>